<organism evidence="2 4">
    <name type="scientific">Dracunculus medinensis</name>
    <name type="common">Guinea worm</name>
    <dbReference type="NCBI Taxonomy" id="318479"/>
    <lineage>
        <taxon>Eukaryota</taxon>
        <taxon>Metazoa</taxon>
        <taxon>Ecdysozoa</taxon>
        <taxon>Nematoda</taxon>
        <taxon>Chromadorea</taxon>
        <taxon>Rhabditida</taxon>
        <taxon>Spirurina</taxon>
        <taxon>Dracunculoidea</taxon>
        <taxon>Dracunculidae</taxon>
        <taxon>Dracunculus</taxon>
    </lineage>
</organism>
<protein>
    <submittedName>
        <fullName evidence="4">DUF1758 domain-containing protein</fullName>
    </submittedName>
</protein>
<dbReference type="Proteomes" id="UP000274756">
    <property type="component" value="Unassembled WGS sequence"/>
</dbReference>
<keyword evidence="3" id="KW-1185">Reference proteome</keyword>
<gene>
    <name evidence="1" type="ORF">DME_LOCUS2710</name>
</gene>
<dbReference type="EMBL" id="UYYG01000076">
    <property type="protein sequence ID" value="VDN52737.1"/>
    <property type="molecule type" value="Genomic_DNA"/>
</dbReference>
<dbReference type="STRING" id="318479.A0A0N4UM02"/>
<accession>A0A0N4UM02</accession>
<sequence length="281" mass="32542">MTVTTANSLRENSIVNEIFLPCKEVFVINPLKPRKKIRALILLDTRGQQSYISETLRENLQPVAREQQTITVSNNGKYDDKADVANEIYAVERISIFKNGRYNKMAKPDILTGSDYYFSLMRSGIKDARKDSGEHVTDSRNLTEQDLSQFWALEAIGIADPIDFIDDEEAYEQFEKSVRRNEEGRYAILYLGKSNFGLIFGRLTSIWNKLLKDTSLRHQYNQIFKEQLDDKIIEPAPSETPFLRIIFHIFLGSRKGYSLNDQLYKALLLLHTWLELFILMA</sequence>
<dbReference type="Proteomes" id="UP000038040">
    <property type="component" value="Unplaced"/>
</dbReference>
<proteinExistence type="predicted"/>
<evidence type="ECO:0000313" key="3">
    <source>
        <dbReference type="Proteomes" id="UP000274756"/>
    </source>
</evidence>
<evidence type="ECO:0000313" key="2">
    <source>
        <dbReference type="Proteomes" id="UP000038040"/>
    </source>
</evidence>
<evidence type="ECO:0000313" key="1">
    <source>
        <dbReference type="EMBL" id="VDN52737.1"/>
    </source>
</evidence>
<name>A0A0N4UM02_DRAME</name>
<evidence type="ECO:0000313" key="4">
    <source>
        <dbReference type="WBParaSite" id="DME_0000885001-mRNA-1"/>
    </source>
</evidence>
<dbReference type="OrthoDB" id="5866796at2759"/>
<dbReference type="WBParaSite" id="DME_0000885001-mRNA-1">
    <property type="protein sequence ID" value="DME_0000885001-mRNA-1"/>
    <property type="gene ID" value="DME_0000885001"/>
</dbReference>
<dbReference type="AlphaFoldDB" id="A0A0N4UM02"/>
<reference evidence="1 3" key="2">
    <citation type="submission" date="2018-11" db="EMBL/GenBank/DDBJ databases">
        <authorList>
            <consortium name="Pathogen Informatics"/>
        </authorList>
    </citation>
    <scope>NUCLEOTIDE SEQUENCE [LARGE SCALE GENOMIC DNA]</scope>
</reference>
<reference evidence="4" key="1">
    <citation type="submission" date="2017-02" db="UniProtKB">
        <authorList>
            <consortium name="WormBaseParasite"/>
        </authorList>
    </citation>
    <scope>IDENTIFICATION</scope>
</reference>